<gene>
    <name evidence="6 9" type="primary">map</name>
    <name evidence="9" type="ORF">C4544_02635</name>
</gene>
<dbReference type="CDD" id="cd01086">
    <property type="entry name" value="MetAP1"/>
    <property type="match status" value="1"/>
</dbReference>
<feature type="binding site" evidence="6">
    <location>
        <position position="232"/>
    </location>
    <ligand>
        <name>a divalent metal cation</name>
        <dbReference type="ChEBI" id="CHEBI:60240"/>
        <label>2</label>
        <note>catalytic</note>
    </ligand>
</feature>
<reference evidence="9 10" key="1">
    <citation type="journal article" date="2017" name="ISME J.">
        <title>Energy and carbon metabolisms in a deep terrestrial subsurface fluid microbial community.</title>
        <authorList>
            <person name="Momper L."/>
            <person name="Jungbluth S.P."/>
            <person name="Lee M.D."/>
            <person name="Amend J.P."/>
        </authorList>
    </citation>
    <scope>NUCLEOTIDE SEQUENCE [LARGE SCALE GENOMIC DNA]</scope>
    <source>
        <strain evidence="9">SURF_29</strain>
    </source>
</reference>
<evidence type="ECO:0000256" key="4">
    <source>
        <dbReference type="ARBA" id="ARBA00022723"/>
    </source>
</evidence>
<dbReference type="GO" id="GO:0006508">
    <property type="term" value="P:proteolysis"/>
    <property type="evidence" value="ECO:0007669"/>
    <property type="project" value="UniProtKB-KW"/>
</dbReference>
<dbReference type="GO" id="GO:0070006">
    <property type="term" value="F:metalloaminopeptidase activity"/>
    <property type="evidence" value="ECO:0007669"/>
    <property type="project" value="UniProtKB-UniRule"/>
</dbReference>
<dbReference type="InterPro" id="IPR001714">
    <property type="entry name" value="Pept_M24_MAP"/>
</dbReference>
<feature type="binding site" evidence="6">
    <location>
        <position position="175"/>
    </location>
    <ligand>
        <name>substrate</name>
    </ligand>
</feature>
<comment type="similarity">
    <text evidence="6">Belongs to the peptidase M24A family. Methionine aminopeptidase type 1 subfamily.</text>
</comment>
<keyword evidence="5 6" id="KW-0378">Hydrolase</keyword>
<evidence type="ECO:0000313" key="9">
    <source>
        <dbReference type="EMBL" id="RJO61390.1"/>
    </source>
</evidence>
<dbReference type="GO" id="GO:0046872">
    <property type="term" value="F:metal ion binding"/>
    <property type="evidence" value="ECO:0007669"/>
    <property type="project" value="UniProtKB-UniRule"/>
</dbReference>
<keyword evidence="2 6" id="KW-0031">Aminopeptidase</keyword>
<keyword evidence="4 6" id="KW-0479">Metal-binding</keyword>
<feature type="binding site" evidence="6">
    <location>
        <position position="201"/>
    </location>
    <ligand>
        <name>a divalent metal cation</name>
        <dbReference type="ChEBI" id="CHEBI:60240"/>
        <label>2</label>
        <note>catalytic</note>
    </ligand>
</feature>
<accession>A0A419DEA5</accession>
<comment type="cofactor">
    <cofactor evidence="6">
        <name>Co(2+)</name>
        <dbReference type="ChEBI" id="CHEBI:48828"/>
    </cofactor>
    <cofactor evidence="6">
        <name>Zn(2+)</name>
        <dbReference type="ChEBI" id="CHEBI:29105"/>
    </cofactor>
    <cofactor evidence="6">
        <name>Mn(2+)</name>
        <dbReference type="ChEBI" id="CHEBI:29035"/>
    </cofactor>
    <cofactor evidence="6">
        <name>Fe(2+)</name>
        <dbReference type="ChEBI" id="CHEBI:29033"/>
    </cofactor>
    <text evidence="6">Binds 2 divalent metal cations per subunit. Has a high-affinity and a low affinity metal-binding site. The true nature of the physiological cofactor is under debate. The enzyme is active with cobalt, zinc, manganese or divalent iron ions. Most likely, methionine aminopeptidases function as mononuclear Fe(2+)-metalloproteases under physiological conditions, and the catalytically relevant metal-binding site has been assigned to the histidine-containing high-affinity site.</text>
</comment>
<dbReference type="InterPro" id="IPR036005">
    <property type="entry name" value="Creatinase/aminopeptidase-like"/>
</dbReference>
<feature type="binding site" evidence="6">
    <location>
        <position position="105"/>
    </location>
    <ligand>
        <name>a divalent metal cation</name>
        <dbReference type="ChEBI" id="CHEBI:60240"/>
        <label>2</label>
        <note>catalytic</note>
    </ligand>
</feature>
<comment type="caution">
    <text evidence="9">The sequence shown here is derived from an EMBL/GenBank/DDBJ whole genome shotgun (WGS) entry which is preliminary data.</text>
</comment>
<feature type="binding site" evidence="6">
    <location>
        <position position="168"/>
    </location>
    <ligand>
        <name>a divalent metal cation</name>
        <dbReference type="ChEBI" id="CHEBI:60240"/>
        <label>2</label>
        <note>catalytic</note>
    </ligand>
</feature>
<keyword evidence="3 6" id="KW-0645">Protease</keyword>
<dbReference type="InterPro" id="IPR002467">
    <property type="entry name" value="Pept_M24A_MAP1"/>
</dbReference>
<feature type="binding site" evidence="6">
    <location>
        <position position="94"/>
    </location>
    <ligand>
        <name>a divalent metal cation</name>
        <dbReference type="ChEBI" id="CHEBI:60240"/>
        <label>1</label>
    </ligand>
</feature>
<dbReference type="GO" id="GO:0005829">
    <property type="term" value="C:cytosol"/>
    <property type="evidence" value="ECO:0007669"/>
    <property type="project" value="TreeGrafter"/>
</dbReference>
<protein>
    <recommendedName>
        <fullName evidence="6 7">Methionine aminopeptidase</fullName>
        <shortName evidence="6">MAP</shortName>
        <shortName evidence="6">MetAP</shortName>
        <ecNumber evidence="6 7">3.4.11.18</ecNumber>
    </recommendedName>
    <alternativeName>
        <fullName evidence="6">Peptidase M</fullName>
    </alternativeName>
</protein>
<dbReference type="NCBIfam" id="TIGR00500">
    <property type="entry name" value="met_pdase_I"/>
    <property type="match status" value="1"/>
</dbReference>
<evidence type="ECO:0000256" key="7">
    <source>
        <dbReference type="RuleBase" id="RU003653"/>
    </source>
</evidence>
<dbReference type="Gene3D" id="3.90.230.10">
    <property type="entry name" value="Creatinase/methionine aminopeptidase superfamily"/>
    <property type="match status" value="1"/>
</dbReference>
<dbReference type="HAMAP" id="MF_01974">
    <property type="entry name" value="MetAP_1"/>
    <property type="match status" value="1"/>
</dbReference>
<proteinExistence type="inferred from homology"/>
<comment type="function">
    <text evidence="1 6">Removes the N-terminal methionine from nascent proteins. The N-terminal methionine is often cleaved when the second residue in the primary sequence is small and uncharged (Met-Ala-, Cys, Gly, Pro, Ser, Thr, or Val). Requires deformylation of the N(alpha)-formylated initiator methionine before it can be hydrolyzed.</text>
</comment>
<dbReference type="Pfam" id="PF00557">
    <property type="entry name" value="Peptidase_M24"/>
    <property type="match status" value="1"/>
</dbReference>
<dbReference type="InterPro" id="IPR000994">
    <property type="entry name" value="Pept_M24"/>
</dbReference>
<feature type="binding site" evidence="6">
    <location>
        <position position="232"/>
    </location>
    <ligand>
        <name>a divalent metal cation</name>
        <dbReference type="ChEBI" id="CHEBI:60240"/>
        <label>1</label>
    </ligand>
</feature>
<evidence type="ECO:0000256" key="1">
    <source>
        <dbReference type="ARBA" id="ARBA00002521"/>
    </source>
</evidence>
<comment type="catalytic activity">
    <reaction evidence="6 7">
        <text>Release of N-terminal amino acids, preferentially methionine, from peptides and arylamides.</text>
        <dbReference type="EC" id="3.4.11.18"/>
    </reaction>
</comment>
<evidence type="ECO:0000256" key="3">
    <source>
        <dbReference type="ARBA" id="ARBA00022670"/>
    </source>
</evidence>
<evidence type="ECO:0000256" key="5">
    <source>
        <dbReference type="ARBA" id="ARBA00022801"/>
    </source>
</evidence>
<dbReference type="EC" id="3.4.11.18" evidence="6 7"/>
<evidence type="ECO:0000313" key="10">
    <source>
        <dbReference type="Proteomes" id="UP000285655"/>
    </source>
</evidence>
<dbReference type="Proteomes" id="UP000285655">
    <property type="component" value="Unassembled WGS sequence"/>
</dbReference>
<comment type="subunit">
    <text evidence="6">Monomer.</text>
</comment>
<feature type="binding site" evidence="6">
    <location>
        <position position="77"/>
    </location>
    <ligand>
        <name>substrate</name>
    </ligand>
</feature>
<dbReference type="AlphaFoldDB" id="A0A419DEA5"/>
<evidence type="ECO:0000256" key="2">
    <source>
        <dbReference type="ARBA" id="ARBA00022438"/>
    </source>
</evidence>
<sequence>MISIKTPREIDAMREGGRILAAILYDAKEFTCPGITTKDIDRHVGRLCLKYKVKPAFKGYQDFPANICTSINDEIVHGLPSDRVIKEGDLVSLDFGVLYKGFNTDSAITFGVGKISPVKKKIAEVAQKSFFAGAKEVKAGAYLGDYSAVTQKYIEDRGFSVVRCLAGHGIGREVHEEPSIPNFGRKKTGIILEEGMTLALEPMVTEKGFELQVASDKWTYATVDGGLSSHFEHTIVVTKKGYEILTK</sequence>
<dbReference type="PANTHER" id="PTHR43330:SF27">
    <property type="entry name" value="METHIONINE AMINOPEPTIDASE"/>
    <property type="match status" value="1"/>
</dbReference>
<dbReference type="PANTHER" id="PTHR43330">
    <property type="entry name" value="METHIONINE AMINOPEPTIDASE"/>
    <property type="match status" value="1"/>
</dbReference>
<dbReference type="SUPFAM" id="SSF55920">
    <property type="entry name" value="Creatinase/aminopeptidase"/>
    <property type="match status" value="1"/>
</dbReference>
<evidence type="ECO:0000259" key="8">
    <source>
        <dbReference type="Pfam" id="PF00557"/>
    </source>
</evidence>
<name>A0A419DEA5_9BACT</name>
<dbReference type="EMBL" id="QZJW01000019">
    <property type="protein sequence ID" value="RJO61390.1"/>
    <property type="molecule type" value="Genomic_DNA"/>
</dbReference>
<feature type="domain" description="Peptidase M24" evidence="8">
    <location>
        <begin position="12"/>
        <end position="239"/>
    </location>
</feature>
<feature type="binding site" evidence="6">
    <location>
        <position position="105"/>
    </location>
    <ligand>
        <name>a divalent metal cation</name>
        <dbReference type="ChEBI" id="CHEBI:60240"/>
        <label>1</label>
    </ligand>
</feature>
<evidence type="ECO:0000256" key="6">
    <source>
        <dbReference type="HAMAP-Rule" id="MF_01974"/>
    </source>
</evidence>
<dbReference type="GO" id="GO:0004239">
    <property type="term" value="F:initiator methionyl aminopeptidase activity"/>
    <property type="evidence" value="ECO:0007669"/>
    <property type="project" value="UniProtKB-UniRule"/>
</dbReference>
<dbReference type="PRINTS" id="PR00599">
    <property type="entry name" value="MAPEPTIDASE"/>
</dbReference>
<organism evidence="9 10">
    <name type="scientific">candidate division WS5 bacterium</name>
    <dbReference type="NCBI Taxonomy" id="2093353"/>
    <lineage>
        <taxon>Bacteria</taxon>
        <taxon>candidate division WS5</taxon>
    </lineage>
</organism>